<dbReference type="Proteomes" id="UP000291933">
    <property type="component" value="Unassembled WGS sequence"/>
</dbReference>
<dbReference type="InterPro" id="IPR007060">
    <property type="entry name" value="FtsL/DivIC"/>
</dbReference>
<feature type="compositionally biased region" description="Polar residues" evidence="1">
    <location>
        <begin position="25"/>
        <end position="37"/>
    </location>
</feature>
<dbReference type="RefSeq" id="WP_131171886.1">
    <property type="nucleotide sequence ID" value="NZ_FXTL01000006.1"/>
</dbReference>
<dbReference type="OrthoDB" id="5187715at2"/>
<evidence type="ECO:0000313" key="4">
    <source>
        <dbReference type="Proteomes" id="UP000291933"/>
    </source>
</evidence>
<evidence type="ECO:0000256" key="1">
    <source>
        <dbReference type="SAM" id="MobiDB-lite"/>
    </source>
</evidence>
<accession>A0A4Q9KMR6</accession>
<sequence>MARERTTRQPAGPGRTVRRPRSPKSAVSASEAPTQKLVTAKPRRRPIAPRFRDIGFTRRALVLVGVVAILALSYANSLRIMINQQRDLATANAQIAGRSAQIAELDAQLQRWRDPAYVKSQARTQLGWVMPGETGYRVIGLDGKVVTEDGASSTISTTATTDQIRWWERLSSSVQAADALPPKG</sequence>
<evidence type="ECO:0000256" key="2">
    <source>
        <dbReference type="SAM" id="Phobius"/>
    </source>
</evidence>
<dbReference type="EMBL" id="SDMR01000007">
    <property type="protein sequence ID" value="TBT95049.1"/>
    <property type="molecule type" value="Genomic_DNA"/>
</dbReference>
<name>A0A4Q9KMR6_PROTD</name>
<keyword evidence="2" id="KW-0812">Transmembrane</keyword>
<dbReference type="Pfam" id="PF04977">
    <property type="entry name" value="DivIC"/>
    <property type="match status" value="1"/>
</dbReference>
<proteinExistence type="predicted"/>
<dbReference type="AlphaFoldDB" id="A0A4Q9KMR6"/>
<protein>
    <submittedName>
        <fullName evidence="3">Septum formation initiator family protein</fullName>
    </submittedName>
</protein>
<evidence type="ECO:0000313" key="3">
    <source>
        <dbReference type="EMBL" id="TBT95049.1"/>
    </source>
</evidence>
<feature type="transmembrane region" description="Helical" evidence="2">
    <location>
        <begin position="60"/>
        <end position="82"/>
    </location>
</feature>
<comment type="caution">
    <text evidence="3">The sequence shown here is derived from an EMBL/GenBank/DDBJ whole genome shotgun (WGS) entry which is preliminary data.</text>
</comment>
<reference evidence="3 4" key="1">
    <citation type="submission" date="2019-01" db="EMBL/GenBank/DDBJ databases">
        <title>Lactibacter flavus gen. nov., sp. nov., a novel bacterium of the family Propionibacteriaceae isolated from raw milk and dairy products.</title>
        <authorList>
            <person name="Huptas C."/>
            <person name="Wenning M."/>
            <person name="Breitenwieser F."/>
            <person name="Doll E."/>
            <person name="Von Neubeck M."/>
            <person name="Busse H.-J."/>
            <person name="Scherer S."/>
        </authorList>
    </citation>
    <scope>NUCLEOTIDE SEQUENCE [LARGE SCALE GENOMIC DNA]</scope>
    <source>
        <strain evidence="3 4">DSM 22130</strain>
    </source>
</reference>
<gene>
    <name evidence="3" type="ORF">ET996_07200</name>
</gene>
<keyword evidence="2" id="KW-1133">Transmembrane helix</keyword>
<keyword evidence="4" id="KW-1185">Reference proteome</keyword>
<feature type="region of interest" description="Disordered" evidence="1">
    <location>
        <begin position="1"/>
        <end position="44"/>
    </location>
</feature>
<organism evidence="3 4">
    <name type="scientific">Propioniciclava tarda</name>
    <dbReference type="NCBI Taxonomy" id="433330"/>
    <lineage>
        <taxon>Bacteria</taxon>
        <taxon>Bacillati</taxon>
        <taxon>Actinomycetota</taxon>
        <taxon>Actinomycetes</taxon>
        <taxon>Propionibacteriales</taxon>
        <taxon>Propionibacteriaceae</taxon>
        <taxon>Propioniciclava</taxon>
    </lineage>
</organism>
<keyword evidence="2" id="KW-0472">Membrane</keyword>